<dbReference type="EMBL" id="MT141348">
    <property type="protein sequence ID" value="QJA58951.1"/>
    <property type="molecule type" value="Genomic_DNA"/>
</dbReference>
<name>A0A6M3INX5_9ZZZZ</name>
<organism evidence="1">
    <name type="scientific">viral metagenome</name>
    <dbReference type="NCBI Taxonomy" id="1070528"/>
    <lineage>
        <taxon>unclassified sequences</taxon>
        <taxon>metagenomes</taxon>
        <taxon>organismal metagenomes</taxon>
    </lineage>
</organism>
<dbReference type="AlphaFoldDB" id="A0A6M3INX5"/>
<proteinExistence type="predicted"/>
<evidence type="ECO:0000313" key="1">
    <source>
        <dbReference type="EMBL" id="QJA58951.1"/>
    </source>
</evidence>
<gene>
    <name evidence="1" type="ORF">MM415B01380_0008</name>
</gene>
<accession>A0A6M3INX5</accession>
<protein>
    <submittedName>
        <fullName evidence="1">Uncharacterized protein</fullName>
    </submittedName>
</protein>
<reference evidence="1" key="1">
    <citation type="submission" date="2020-03" db="EMBL/GenBank/DDBJ databases">
        <title>The deep terrestrial virosphere.</title>
        <authorList>
            <person name="Holmfeldt K."/>
            <person name="Nilsson E."/>
            <person name="Simone D."/>
            <person name="Lopez-Fernandez M."/>
            <person name="Wu X."/>
            <person name="de Brujin I."/>
            <person name="Lundin D."/>
            <person name="Andersson A."/>
            <person name="Bertilsson S."/>
            <person name="Dopson M."/>
        </authorList>
    </citation>
    <scope>NUCLEOTIDE SEQUENCE</scope>
    <source>
        <strain evidence="1">MM415B01380</strain>
    </source>
</reference>
<sequence>MISLSNPFRYIATHKLGTSPGSTLAFDAYLSAPGLYQFILEASTQAADDLTLEMLIKPSPTQLHRTFISLPIPTGNKTLWTVDSPACLGVLLKFTQRAGLEKLLLLHVWRQKAG</sequence>